<keyword evidence="2" id="KW-1185">Reference proteome</keyword>
<organism evidence="1 2">
    <name type="scientific">Mycteria americana</name>
    <name type="common">Wood stork</name>
    <dbReference type="NCBI Taxonomy" id="33587"/>
    <lineage>
        <taxon>Eukaryota</taxon>
        <taxon>Metazoa</taxon>
        <taxon>Chordata</taxon>
        <taxon>Craniata</taxon>
        <taxon>Vertebrata</taxon>
        <taxon>Euteleostomi</taxon>
        <taxon>Archelosauria</taxon>
        <taxon>Archosauria</taxon>
        <taxon>Dinosauria</taxon>
        <taxon>Saurischia</taxon>
        <taxon>Theropoda</taxon>
        <taxon>Coelurosauria</taxon>
        <taxon>Aves</taxon>
        <taxon>Neognathae</taxon>
        <taxon>Neoaves</taxon>
        <taxon>Aequornithes</taxon>
        <taxon>Ciconiiformes</taxon>
        <taxon>Ciconiidae</taxon>
        <taxon>Mycteria</taxon>
    </lineage>
</organism>
<proteinExistence type="predicted"/>
<protein>
    <submittedName>
        <fullName evidence="1">Uncharacterized protein</fullName>
    </submittedName>
</protein>
<accession>A0AAN7PJB9</accession>
<dbReference type="AlphaFoldDB" id="A0AAN7PJB9"/>
<comment type="caution">
    <text evidence="1">The sequence shown here is derived from an EMBL/GenBank/DDBJ whole genome shotgun (WGS) entry which is preliminary data.</text>
</comment>
<evidence type="ECO:0000313" key="2">
    <source>
        <dbReference type="Proteomes" id="UP001333110"/>
    </source>
</evidence>
<dbReference type="EMBL" id="JAUNZN010000001">
    <property type="protein sequence ID" value="KAK4831400.1"/>
    <property type="molecule type" value="Genomic_DNA"/>
</dbReference>
<gene>
    <name evidence="1" type="ORF">QYF61_017531</name>
</gene>
<sequence length="264" mass="28775">MRVAQSHRTLMRDLEMASRSAGLLPMPCCSLSCTPAHPTLRDWEGLAECPAHEAGPLWCGSSLQLGSCECKRVKPRLFDSASESRPELQHLKGLALPPPLLQLLALLPAPLGLRDKSLTQYSRWGLTRAEEENHLPQPAGHASCYAAQDMVGLLGYEHTLLAHVQLFIHQYPQVLLCRAALDHIIPQPVLILGVALTQVQDLALGLVEAHEVHMGPLLKLVQVPVDGIPSLRCVNSTTQLGVICKLAEGALDPTVYVIDEDVKQ</sequence>
<dbReference type="Proteomes" id="UP001333110">
    <property type="component" value="Unassembled WGS sequence"/>
</dbReference>
<reference evidence="1 2" key="1">
    <citation type="journal article" date="2023" name="J. Hered.">
        <title>Chromosome-level genome of the wood stork (Mycteria americana) provides insight into avian chromosome evolution.</title>
        <authorList>
            <person name="Flamio R. Jr."/>
            <person name="Ramstad K.M."/>
        </authorList>
    </citation>
    <scope>NUCLEOTIDE SEQUENCE [LARGE SCALE GENOMIC DNA]</scope>
    <source>
        <strain evidence="1">JAX WOST 10</strain>
    </source>
</reference>
<name>A0AAN7PJB9_MYCAM</name>
<evidence type="ECO:0000313" key="1">
    <source>
        <dbReference type="EMBL" id="KAK4831400.1"/>
    </source>
</evidence>